<dbReference type="SUPFAM" id="SSF52540">
    <property type="entry name" value="P-loop containing nucleoside triphosphate hydrolases"/>
    <property type="match status" value="1"/>
</dbReference>
<evidence type="ECO:0000259" key="5">
    <source>
        <dbReference type="PROSITE" id="PS50893"/>
    </source>
</evidence>
<dbReference type="Pfam" id="PF00005">
    <property type="entry name" value="ABC_tran"/>
    <property type="match status" value="1"/>
</dbReference>
<evidence type="ECO:0000256" key="4">
    <source>
        <dbReference type="ARBA" id="ARBA00022840"/>
    </source>
</evidence>
<dbReference type="KEGG" id="vin:AKJ08_2225"/>
<evidence type="ECO:0000256" key="2">
    <source>
        <dbReference type="ARBA" id="ARBA00022448"/>
    </source>
</evidence>
<dbReference type="InterPro" id="IPR017871">
    <property type="entry name" value="ABC_transporter-like_CS"/>
</dbReference>
<dbReference type="CDD" id="cd03230">
    <property type="entry name" value="ABC_DR_subfamily_A"/>
    <property type="match status" value="1"/>
</dbReference>
<proteinExistence type="inferred from homology"/>
<gene>
    <name evidence="6" type="ORF">AKJ08_2225</name>
</gene>
<dbReference type="InterPro" id="IPR003439">
    <property type="entry name" value="ABC_transporter-like_ATP-bd"/>
</dbReference>
<accession>A0A0K1PE73</accession>
<protein>
    <submittedName>
        <fullName evidence="6">Nitrous oxide reductase maturation protein NosF (ATPase)</fullName>
    </submittedName>
</protein>
<dbReference type="SMART" id="SM00382">
    <property type="entry name" value="AAA"/>
    <property type="match status" value="1"/>
</dbReference>
<dbReference type="PROSITE" id="PS50893">
    <property type="entry name" value="ABC_TRANSPORTER_2"/>
    <property type="match status" value="1"/>
</dbReference>
<dbReference type="PANTHER" id="PTHR43335:SF2">
    <property type="entry name" value="ABC TRANSPORTER, ATP-BINDING PROTEIN"/>
    <property type="match status" value="1"/>
</dbReference>
<comment type="similarity">
    <text evidence="1">Belongs to the ABC transporter superfamily.</text>
</comment>
<dbReference type="RefSeq" id="WP_050727534.1">
    <property type="nucleotide sequence ID" value="NZ_CP012332.1"/>
</dbReference>
<dbReference type="Gene3D" id="3.40.50.300">
    <property type="entry name" value="P-loop containing nucleotide triphosphate hydrolases"/>
    <property type="match status" value="1"/>
</dbReference>
<evidence type="ECO:0000313" key="7">
    <source>
        <dbReference type="Proteomes" id="UP000055590"/>
    </source>
</evidence>
<dbReference type="PANTHER" id="PTHR43335">
    <property type="entry name" value="ABC TRANSPORTER, ATP-BINDING PROTEIN"/>
    <property type="match status" value="1"/>
</dbReference>
<keyword evidence="2" id="KW-0813">Transport</keyword>
<dbReference type="OrthoDB" id="9805130at2"/>
<dbReference type="PROSITE" id="PS00211">
    <property type="entry name" value="ABC_TRANSPORTER_1"/>
    <property type="match status" value="1"/>
</dbReference>
<dbReference type="InterPro" id="IPR003593">
    <property type="entry name" value="AAA+_ATPase"/>
</dbReference>
<dbReference type="AlphaFoldDB" id="A0A0K1PE73"/>
<evidence type="ECO:0000256" key="1">
    <source>
        <dbReference type="ARBA" id="ARBA00005417"/>
    </source>
</evidence>
<evidence type="ECO:0000313" key="6">
    <source>
        <dbReference type="EMBL" id="AKU91838.1"/>
    </source>
</evidence>
<dbReference type="PATRIC" id="fig|1391653.3.peg.2324"/>
<evidence type="ECO:0000256" key="3">
    <source>
        <dbReference type="ARBA" id="ARBA00022741"/>
    </source>
</evidence>
<reference evidence="6 7" key="1">
    <citation type="submission" date="2015-08" db="EMBL/GenBank/DDBJ databases">
        <authorList>
            <person name="Babu N.S."/>
            <person name="Beckwith C.J."/>
            <person name="Beseler K.G."/>
            <person name="Brison A."/>
            <person name="Carone J.V."/>
            <person name="Caskin T.P."/>
            <person name="Diamond M."/>
            <person name="Durham M.E."/>
            <person name="Foxe J.M."/>
            <person name="Go M."/>
            <person name="Henderson B.A."/>
            <person name="Jones I.B."/>
            <person name="McGettigan J.A."/>
            <person name="Micheletti S.J."/>
            <person name="Nasrallah M.E."/>
            <person name="Ortiz D."/>
            <person name="Piller C.R."/>
            <person name="Privatt S.R."/>
            <person name="Schneider S.L."/>
            <person name="Sharp S."/>
            <person name="Smith T.C."/>
            <person name="Stanton J.D."/>
            <person name="Ullery H.E."/>
            <person name="Wilson R.J."/>
            <person name="Serrano M.G."/>
            <person name="Buck G."/>
            <person name="Lee V."/>
            <person name="Wang Y."/>
            <person name="Carvalho R."/>
            <person name="Voegtly L."/>
            <person name="Shi R."/>
            <person name="Duckworth R."/>
            <person name="Johnson A."/>
            <person name="Loviza R."/>
            <person name="Walstead R."/>
            <person name="Shah Z."/>
            <person name="Kiflezghi M."/>
            <person name="Wade K."/>
            <person name="Ball S.L."/>
            <person name="Bradley K.W."/>
            <person name="Asai D.J."/>
            <person name="Bowman C.A."/>
            <person name="Russell D.A."/>
            <person name="Pope W.H."/>
            <person name="Jacobs-Sera D."/>
            <person name="Hendrix R.W."/>
            <person name="Hatfull G.F."/>
        </authorList>
    </citation>
    <scope>NUCLEOTIDE SEQUENCE [LARGE SCALE GENOMIC DNA]</scope>
    <source>
        <strain evidence="6 7">DSM 27710</strain>
    </source>
</reference>
<sequence length="301" mass="31754">MTFAIEAVALRKRYGGLGGGREALAGIDLQVPRGSGFGLIGLNGAGKTTFIKSLLSVVRPTSGHLRVLGGDPSDPAIRARIGYLPERLQLPHAWRATEFLASIARLKGLGRPGPEVERQLARVGLAGEAKRIGAFSKGMKQRLGLAAALLGGPELLILDEPTDGIDPLGRAEVRRLLSEELARGATVFLNSHLLSETVRICDRIGILAKGRLVREGSLDSLCGSGTRHRLRFAAGADRERLLDAGFLPSAEDGAWSCEAADPESLGARLDAARATGALLLELAPELRDLEDVLAEAVEAAA</sequence>
<keyword evidence="3" id="KW-0547">Nucleotide-binding</keyword>
<dbReference type="Proteomes" id="UP000055590">
    <property type="component" value="Chromosome"/>
</dbReference>
<keyword evidence="7" id="KW-1185">Reference proteome</keyword>
<feature type="domain" description="ABC transporter" evidence="5">
    <location>
        <begin position="5"/>
        <end position="234"/>
    </location>
</feature>
<dbReference type="InterPro" id="IPR027417">
    <property type="entry name" value="P-loop_NTPase"/>
</dbReference>
<dbReference type="EMBL" id="CP012332">
    <property type="protein sequence ID" value="AKU91838.1"/>
    <property type="molecule type" value="Genomic_DNA"/>
</dbReference>
<dbReference type="GO" id="GO:0005524">
    <property type="term" value="F:ATP binding"/>
    <property type="evidence" value="ECO:0007669"/>
    <property type="project" value="UniProtKB-KW"/>
</dbReference>
<dbReference type="STRING" id="1391653.AKJ08_2225"/>
<organism evidence="6 7">
    <name type="scientific">Vulgatibacter incomptus</name>
    <dbReference type="NCBI Taxonomy" id="1391653"/>
    <lineage>
        <taxon>Bacteria</taxon>
        <taxon>Pseudomonadati</taxon>
        <taxon>Myxococcota</taxon>
        <taxon>Myxococcia</taxon>
        <taxon>Myxococcales</taxon>
        <taxon>Cystobacterineae</taxon>
        <taxon>Vulgatibacteraceae</taxon>
        <taxon>Vulgatibacter</taxon>
    </lineage>
</organism>
<dbReference type="GO" id="GO:0016887">
    <property type="term" value="F:ATP hydrolysis activity"/>
    <property type="evidence" value="ECO:0007669"/>
    <property type="project" value="InterPro"/>
</dbReference>
<keyword evidence="4" id="KW-0067">ATP-binding</keyword>
<name>A0A0K1PE73_9BACT</name>